<keyword evidence="1" id="KW-0472">Membrane</keyword>
<reference evidence="2 3" key="1">
    <citation type="submission" date="2024-10" db="EMBL/GenBank/DDBJ databases">
        <title>The Natural Products Discovery Center: Release of the First 8490 Sequenced Strains for Exploring Actinobacteria Biosynthetic Diversity.</title>
        <authorList>
            <person name="Kalkreuter E."/>
            <person name="Kautsar S.A."/>
            <person name="Yang D."/>
            <person name="Bader C.D."/>
            <person name="Teijaro C.N."/>
            <person name="Fluegel L."/>
            <person name="Davis C.M."/>
            <person name="Simpson J.R."/>
            <person name="Lauterbach L."/>
            <person name="Steele A.D."/>
            <person name="Gui C."/>
            <person name="Meng S."/>
            <person name="Li G."/>
            <person name="Viehrig K."/>
            <person name="Ye F."/>
            <person name="Su P."/>
            <person name="Kiefer A.F."/>
            <person name="Nichols A."/>
            <person name="Cepeda A.J."/>
            <person name="Yan W."/>
            <person name="Fan B."/>
            <person name="Jiang Y."/>
            <person name="Adhikari A."/>
            <person name="Zheng C.-J."/>
            <person name="Schuster L."/>
            <person name="Cowan T.M."/>
            <person name="Smanski M.J."/>
            <person name="Chevrette M.G."/>
            <person name="De Carvalho L.P.S."/>
            <person name="Shen B."/>
        </authorList>
    </citation>
    <scope>NUCLEOTIDE SEQUENCE [LARGE SCALE GENOMIC DNA]</scope>
    <source>
        <strain evidence="2 3">NPDC002593</strain>
    </source>
</reference>
<name>A0ABW6RSX8_9NOCA</name>
<keyword evidence="3" id="KW-1185">Reference proteome</keyword>
<sequence length="450" mass="50045">MSDGVKERDDISEIRSGDDAVTAWNPFTRIVFRFLLIYFGLFCLMVPQITIAFTGWFRTWLPSRTGAWQQKLLDPVLGWVGRTVFGAHDVRIYPSGSGDQAIYWVQLFCVLVVALVATVVWSLLDRRRLGYRTLAGWALLVLRLFLGGQMLLYGFVKVIPTQMAAPSLGTLLEPYGQFTPMAVLWNQVGSSQPYEMSLGLAEVLAGLLLFIPRTAVLGAMLSLVDLAQVFLLNMTFDVPVKILSAHLLLASLILLAPEARRLFTVLLLGRAAGPSTTPYPFHTPRSRRIAALVQVLLGIWVVIGLCHLQWLTWHQYGGGREKPPLYGIWTVTRFTRDGQDVPPLVTDADRWNRVIFDYPGVLEFQHMDGALEGLPATVDPAAHRITIKAVPNNPGPTGVLTFQQPASDRAVLTGELNGHPVSIALEHLDADRLPLRSTGFRWVQNNPRHP</sequence>
<evidence type="ECO:0000313" key="3">
    <source>
        <dbReference type="Proteomes" id="UP001601992"/>
    </source>
</evidence>
<feature type="transmembrane region" description="Helical" evidence="1">
    <location>
        <begin position="136"/>
        <end position="156"/>
    </location>
</feature>
<dbReference type="Proteomes" id="UP001601992">
    <property type="component" value="Unassembled WGS sequence"/>
</dbReference>
<keyword evidence="1" id="KW-0812">Transmembrane</keyword>
<keyword evidence="1" id="KW-1133">Transmembrane helix</keyword>
<accession>A0ABW6RSX8</accession>
<dbReference type="RefSeq" id="WP_387402648.1">
    <property type="nucleotide sequence ID" value="NZ_JBIAQY010000002.1"/>
</dbReference>
<dbReference type="EMBL" id="JBIAQY010000002">
    <property type="protein sequence ID" value="MFF3567103.1"/>
    <property type="molecule type" value="Genomic_DNA"/>
</dbReference>
<gene>
    <name evidence="2" type="ORF">ACFYXQ_04905</name>
</gene>
<protein>
    <submittedName>
        <fullName evidence="2">DoxX family protein</fullName>
    </submittedName>
</protein>
<evidence type="ECO:0000256" key="1">
    <source>
        <dbReference type="SAM" id="Phobius"/>
    </source>
</evidence>
<comment type="caution">
    <text evidence="2">The sequence shown here is derived from an EMBL/GenBank/DDBJ whole genome shotgun (WGS) entry which is preliminary data.</text>
</comment>
<feature type="transmembrane region" description="Helical" evidence="1">
    <location>
        <begin position="35"/>
        <end position="57"/>
    </location>
</feature>
<proteinExistence type="predicted"/>
<organism evidence="2 3">
    <name type="scientific">Nocardia jiangxiensis</name>
    <dbReference type="NCBI Taxonomy" id="282685"/>
    <lineage>
        <taxon>Bacteria</taxon>
        <taxon>Bacillati</taxon>
        <taxon>Actinomycetota</taxon>
        <taxon>Actinomycetes</taxon>
        <taxon>Mycobacteriales</taxon>
        <taxon>Nocardiaceae</taxon>
        <taxon>Nocardia</taxon>
    </lineage>
</organism>
<feature type="transmembrane region" description="Helical" evidence="1">
    <location>
        <begin position="289"/>
        <end position="313"/>
    </location>
</feature>
<feature type="transmembrane region" description="Helical" evidence="1">
    <location>
        <begin position="203"/>
        <end position="226"/>
    </location>
</feature>
<feature type="transmembrane region" description="Helical" evidence="1">
    <location>
        <begin position="101"/>
        <end position="124"/>
    </location>
</feature>
<evidence type="ECO:0000313" key="2">
    <source>
        <dbReference type="EMBL" id="MFF3567103.1"/>
    </source>
</evidence>